<dbReference type="STRING" id="360412.LARV_01149"/>
<sequence length="246" mass="26880">MNDHHPHWMLAGVAEETAPRSTVDLWPRIKRAALQKQASHRRSANRSRRFGFAMLVVILPLVLAMVLSPAVRAQVQTWVGAIGGQMFTTSGDYPGDDEPVTTVANESLSLAEARETPGMAIDLPSWVPAGFVLQDPVSVLQLGDGVTRVEITWSSPENGAILLNIEQYPAGSESNWLVSPESIEEVLVDGEPAALVRGAWNANAKQWDHMDFLSLYWKSGVQNYILRGLGGQISAETLIRMAESIP</sequence>
<keyword evidence="1" id="KW-0472">Membrane</keyword>
<evidence type="ECO:0000313" key="3">
    <source>
        <dbReference type="Proteomes" id="UP000055060"/>
    </source>
</evidence>
<keyword evidence="3" id="KW-1185">Reference proteome</keyword>
<dbReference type="AlphaFoldDB" id="A0A0S7BFM3"/>
<dbReference type="Proteomes" id="UP000055060">
    <property type="component" value="Unassembled WGS sequence"/>
</dbReference>
<protein>
    <recommendedName>
        <fullName evidence="4">DUF4367 domain-containing protein</fullName>
    </recommendedName>
</protein>
<gene>
    <name evidence="2" type="ORF">LARV_01149</name>
</gene>
<dbReference type="EMBL" id="DF967972">
    <property type="protein sequence ID" value="GAP13395.1"/>
    <property type="molecule type" value="Genomic_DNA"/>
</dbReference>
<evidence type="ECO:0000313" key="2">
    <source>
        <dbReference type="EMBL" id="GAP13395.1"/>
    </source>
</evidence>
<evidence type="ECO:0008006" key="4">
    <source>
        <dbReference type="Google" id="ProtNLM"/>
    </source>
</evidence>
<keyword evidence="1" id="KW-1133">Transmembrane helix</keyword>
<keyword evidence="1" id="KW-0812">Transmembrane</keyword>
<name>A0A0S7BFM3_9CHLR</name>
<feature type="transmembrane region" description="Helical" evidence="1">
    <location>
        <begin position="50"/>
        <end position="71"/>
    </location>
</feature>
<evidence type="ECO:0000256" key="1">
    <source>
        <dbReference type="SAM" id="Phobius"/>
    </source>
</evidence>
<reference evidence="2" key="1">
    <citation type="submission" date="2015-07" db="EMBL/GenBank/DDBJ databases">
        <title>Draft Genome Sequences of Anaerolinea thermolimosa IMO-1, Bellilinea caldifistulae GOMI-1, Leptolinea tardivitalis YMTK-2, Levilinea saccharolytica KIBI-1,Longilinea arvoryzae KOME-1, Previously Described as Members of the Anaerolineaceae (Chloroflexi).</title>
        <authorList>
            <person name="Sekiguchi Y."/>
            <person name="Ohashi A."/>
            <person name="Matsuura N."/>
            <person name="Tourlousse M.D."/>
        </authorList>
    </citation>
    <scope>NUCLEOTIDE SEQUENCE [LARGE SCALE GENOMIC DNA]</scope>
    <source>
        <strain evidence="2">KOME-1</strain>
    </source>
</reference>
<dbReference type="OrthoDB" id="173556at2"/>
<organism evidence="2">
    <name type="scientific">Longilinea arvoryzae</name>
    <dbReference type="NCBI Taxonomy" id="360412"/>
    <lineage>
        <taxon>Bacteria</taxon>
        <taxon>Bacillati</taxon>
        <taxon>Chloroflexota</taxon>
        <taxon>Anaerolineae</taxon>
        <taxon>Anaerolineales</taxon>
        <taxon>Anaerolineaceae</taxon>
        <taxon>Longilinea</taxon>
    </lineage>
</organism>
<accession>A0A0S7BFM3</accession>
<dbReference type="RefSeq" id="WP_075072734.1">
    <property type="nucleotide sequence ID" value="NZ_DF967972.1"/>
</dbReference>
<proteinExistence type="predicted"/>